<evidence type="ECO:0000256" key="1">
    <source>
        <dbReference type="SAM" id="MobiDB-lite"/>
    </source>
</evidence>
<dbReference type="EMBL" id="JANTQA010000072">
    <property type="protein sequence ID" value="KAJ3424594.1"/>
    <property type="molecule type" value="Genomic_DNA"/>
</dbReference>
<organism evidence="3 4">
    <name type="scientific">Anaeramoeba flamelloides</name>
    <dbReference type="NCBI Taxonomy" id="1746091"/>
    <lineage>
        <taxon>Eukaryota</taxon>
        <taxon>Metamonada</taxon>
        <taxon>Anaeramoebidae</taxon>
        <taxon>Anaeramoeba</taxon>
    </lineage>
</organism>
<feature type="region of interest" description="Disordered" evidence="1">
    <location>
        <begin position="621"/>
        <end position="640"/>
    </location>
</feature>
<accession>A0AAV7Y7K5</accession>
<reference evidence="3" key="1">
    <citation type="submission" date="2022-08" db="EMBL/GenBank/DDBJ databases">
        <title>Novel sulphate-reducing endosymbionts in the free-living metamonad Anaeramoeba.</title>
        <authorList>
            <person name="Jerlstrom-Hultqvist J."/>
            <person name="Cepicka I."/>
            <person name="Gallot-Lavallee L."/>
            <person name="Salas-Leiva D."/>
            <person name="Curtis B.A."/>
            <person name="Zahonova K."/>
            <person name="Pipaliya S."/>
            <person name="Dacks J."/>
            <person name="Roger A.J."/>
        </authorList>
    </citation>
    <scope>NUCLEOTIDE SEQUENCE</scope>
    <source>
        <strain evidence="3">Busselton2</strain>
    </source>
</reference>
<dbReference type="AlphaFoldDB" id="A0AAV7Y7K5"/>
<dbReference type="PROSITE" id="PS51840">
    <property type="entry name" value="C2_NT"/>
    <property type="match status" value="1"/>
</dbReference>
<dbReference type="Pfam" id="PF10358">
    <property type="entry name" value="NT-C2"/>
    <property type="match status" value="1"/>
</dbReference>
<proteinExistence type="predicted"/>
<feature type="region of interest" description="Disordered" evidence="1">
    <location>
        <begin position="231"/>
        <end position="265"/>
    </location>
</feature>
<dbReference type="Proteomes" id="UP001146793">
    <property type="component" value="Unassembled WGS sequence"/>
</dbReference>
<feature type="region of interest" description="Disordered" evidence="1">
    <location>
        <begin position="291"/>
        <end position="341"/>
    </location>
</feature>
<comment type="caution">
    <text evidence="3">The sequence shown here is derived from an EMBL/GenBank/DDBJ whole genome shotgun (WGS) entry which is preliminary data.</text>
</comment>
<name>A0AAV7Y7K5_9EUKA</name>
<dbReference type="InterPro" id="IPR019448">
    <property type="entry name" value="NT-C2"/>
</dbReference>
<gene>
    <name evidence="3" type="ORF">M0812_29317</name>
</gene>
<sequence length="755" mass="88160">MKRRIFKSRSAKAVLIFCIHQTRNFPFINRTVFVESKIKGKRLLTKKSLANTKGEVNWDEEFRMLVNLKQNKTKAKNSKSQAKDEYNPMYLRFKLLVDKEQKGRKLFGRKSKKHLELGKVYVNISTALTLENKPVLKILKFSQKNPIFIEGFDGNEKKKKYKKKMKKKQNKTRTSVLHKFITIKDSEQWISPSLIVSYRVLLGNNPDDLNSLLDNLLIQRKLENIELLENRSEASTSTESSNGSSSASGDEIDKKKEKEKINWDSESAISSTSSVSLKKKHKTDLRLKEFIPSGSSSKGESNLSNLTLTYTDEDSGSENQEENGDGNTSSSSSGSESSNKEIEKNYKNKINIIKKDQGQVQEQEQEQDPLLNESTDLIIDNLLKELINGITNNERKVNFDQAKNNIIKIFDNEDRIELKEKIQKLGYLIQEYNSKKFSKNIIEKRKIIKKRQDKLELRLMELKSLNQYLNQSKVLKQIKLFFESVFLFAPITYSNGTPHSGCLLFKGFLYWCTSALEENPKTNQRGKERRTEKERRNEKEEKKTIQLLFCNEFIKIIQLLHNIHSNDLSQLFWILSNLTFFIKMINSYPGILLGDEINENDRLKKNDSNIEKRRELNNKIGHGLDFGNEGNSEEENDDDDEGIIKNKSHFKINDYNICKEFSFNLKEYYFETIKIIIKNLRSLIIPNVENMFIQNKKFLYNQAKDPFENENNEEKKKKKKTIGINHRRAILKAIFQKFGFMFQSIIYLLKYKILF</sequence>
<feature type="compositionally biased region" description="Low complexity" evidence="1">
    <location>
        <begin position="293"/>
        <end position="306"/>
    </location>
</feature>
<feature type="compositionally biased region" description="Basic and acidic residues" evidence="1">
    <location>
        <begin position="251"/>
        <end position="263"/>
    </location>
</feature>
<feature type="domain" description="C2 NT-type" evidence="2">
    <location>
        <begin position="3"/>
        <end position="156"/>
    </location>
</feature>
<protein>
    <submittedName>
        <fullName evidence="3">Ribonucleic acid binding protein s1</fullName>
    </submittedName>
</protein>
<evidence type="ECO:0000313" key="4">
    <source>
        <dbReference type="Proteomes" id="UP001146793"/>
    </source>
</evidence>
<evidence type="ECO:0000259" key="2">
    <source>
        <dbReference type="PROSITE" id="PS51840"/>
    </source>
</evidence>
<feature type="compositionally biased region" description="Acidic residues" evidence="1">
    <location>
        <begin position="311"/>
        <end position="324"/>
    </location>
</feature>
<feature type="compositionally biased region" description="Low complexity" evidence="1">
    <location>
        <begin position="233"/>
        <end position="249"/>
    </location>
</feature>
<evidence type="ECO:0000313" key="3">
    <source>
        <dbReference type="EMBL" id="KAJ3424594.1"/>
    </source>
</evidence>
<feature type="compositionally biased region" description="Low complexity" evidence="1">
    <location>
        <begin position="325"/>
        <end position="337"/>
    </location>
</feature>
<feature type="compositionally biased region" description="Acidic residues" evidence="1">
    <location>
        <begin position="631"/>
        <end position="640"/>
    </location>
</feature>